<dbReference type="OrthoDB" id="5275938at2759"/>
<feature type="compositionally biased region" description="Low complexity" evidence="1">
    <location>
        <begin position="19"/>
        <end position="28"/>
    </location>
</feature>
<sequence>MSDTAMSDADGAYPLLDASSNSSSGSKSPRTQDETEPTVDTATPEGIAPADEEPSPEVMPSSEPSSSSSPSFSTVGPPTPDAESDIIDPNGDLHFSVTTKEGVPVASWLVNSGCVRRASPTWEKLICRLYPTESGRLELEIVEDARYKAVFVWLLHAAHMDTSRLPRDVSFPQLVRIAQITLRHRVLRVFLPFLRQWTFPWLSKLGQPGYELWLLVAYAFGHLDVFATMCTTLALQMEPLTEGYRIGDLETSGSEIEGVLLNHLVRIREQHIADTIAKCYELVERFSVERAACQHPTTCISSALGSLLRSMKACGLWPSRPNVEDIQVAANDLRLNLSRRRVSGFRGHDVDSCTRSSFLLDIFCSPNIPAMEYDKEIAEHLESTRTIVTDQLLAWEHYGTASMGFKERDFYVWVSVDSDSEYESEEDPEQPPEEYLSCEPWDLEDEEKDLEYLSDA</sequence>
<evidence type="ECO:0000313" key="3">
    <source>
        <dbReference type="Proteomes" id="UP000481861"/>
    </source>
</evidence>
<dbReference type="Proteomes" id="UP000481861">
    <property type="component" value="Unassembled WGS sequence"/>
</dbReference>
<evidence type="ECO:0008006" key="4">
    <source>
        <dbReference type="Google" id="ProtNLM"/>
    </source>
</evidence>
<feature type="region of interest" description="Disordered" evidence="1">
    <location>
        <begin position="421"/>
        <end position="441"/>
    </location>
</feature>
<dbReference type="EMBL" id="JAADJZ010000001">
    <property type="protein sequence ID" value="KAF2878604.1"/>
    <property type="molecule type" value="Genomic_DNA"/>
</dbReference>
<reference evidence="2 3" key="1">
    <citation type="submission" date="2020-01" db="EMBL/GenBank/DDBJ databases">
        <authorList>
            <consortium name="DOE Joint Genome Institute"/>
            <person name="Haridas S."/>
            <person name="Albert R."/>
            <person name="Binder M."/>
            <person name="Bloem J."/>
            <person name="Labutti K."/>
            <person name="Salamov A."/>
            <person name="Andreopoulos B."/>
            <person name="Baker S.E."/>
            <person name="Barry K."/>
            <person name="Bills G."/>
            <person name="Bluhm B.H."/>
            <person name="Cannon C."/>
            <person name="Castanera R."/>
            <person name="Culley D.E."/>
            <person name="Daum C."/>
            <person name="Ezra D."/>
            <person name="Gonzalez J.B."/>
            <person name="Henrissat B."/>
            <person name="Kuo A."/>
            <person name="Liang C."/>
            <person name="Lipzen A."/>
            <person name="Lutzoni F."/>
            <person name="Magnuson J."/>
            <person name="Mondo S."/>
            <person name="Nolan M."/>
            <person name="Ohm R."/>
            <person name="Pangilinan J."/>
            <person name="Park H.-J.H."/>
            <person name="Ramirez L."/>
            <person name="Alfaro M."/>
            <person name="Sun H."/>
            <person name="Tritt A."/>
            <person name="Yoshinaga Y."/>
            <person name="Zwiers L.-H.L."/>
            <person name="Turgeon B.G."/>
            <person name="Goodwin S.B."/>
            <person name="Spatafora J.W."/>
            <person name="Crous P.W."/>
            <person name="Grigoriev I.V."/>
        </authorList>
    </citation>
    <scope>NUCLEOTIDE SEQUENCE [LARGE SCALE GENOMIC DNA]</scope>
    <source>
        <strain evidence="2 3">CBS 611.86</strain>
    </source>
</reference>
<organism evidence="2 3">
    <name type="scientific">Massariosphaeria phaeospora</name>
    <dbReference type="NCBI Taxonomy" id="100035"/>
    <lineage>
        <taxon>Eukaryota</taxon>
        <taxon>Fungi</taxon>
        <taxon>Dikarya</taxon>
        <taxon>Ascomycota</taxon>
        <taxon>Pezizomycotina</taxon>
        <taxon>Dothideomycetes</taxon>
        <taxon>Pleosporomycetidae</taxon>
        <taxon>Pleosporales</taxon>
        <taxon>Pleosporales incertae sedis</taxon>
        <taxon>Massariosphaeria</taxon>
    </lineage>
</organism>
<comment type="caution">
    <text evidence="2">The sequence shown here is derived from an EMBL/GenBank/DDBJ whole genome shotgun (WGS) entry which is preliminary data.</text>
</comment>
<accession>A0A7C8MWD2</accession>
<protein>
    <recommendedName>
        <fullName evidence="4">BTB domain-containing protein</fullName>
    </recommendedName>
</protein>
<proteinExistence type="predicted"/>
<feature type="compositionally biased region" description="Low complexity" evidence="1">
    <location>
        <begin position="56"/>
        <end position="76"/>
    </location>
</feature>
<name>A0A7C8MWD2_9PLEO</name>
<evidence type="ECO:0000256" key="1">
    <source>
        <dbReference type="SAM" id="MobiDB-lite"/>
    </source>
</evidence>
<feature type="region of interest" description="Disordered" evidence="1">
    <location>
        <begin position="1"/>
        <end position="93"/>
    </location>
</feature>
<feature type="compositionally biased region" description="Acidic residues" evidence="1">
    <location>
        <begin position="421"/>
        <end position="432"/>
    </location>
</feature>
<evidence type="ECO:0000313" key="2">
    <source>
        <dbReference type="EMBL" id="KAF2878604.1"/>
    </source>
</evidence>
<keyword evidence="3" id="KW-1185">Reference proteome</keyword>
<gene>
    <name evidence="2" type="ORF">BDV95DRAFT_589514</name>
</gene>
<dbReference type="AlphaFoldDB" id="A0A7C8MWD2"/>